<dbReference type="RefSeq" id="WP_079207691.1">
    <property type="nucleotide sequence ID" value="NZ_CP011859.1"/>
</dbReference>
<dbReference type="EC" id="1.1.1.193" evidence="12"/>
<feature type="domain" description="CMP/dCMP-type deaminase" evidence="16">
    <location>
        <begin position="1"/>
        <end position="124"/>
    </location>
</feature>
<dbReference type="GO" id="GO:0009231">
    <property type="term" value="P:riboflavin biosynthetic process"/>
    <property type="evidence" value="ECO:0007669"/>
    <property type="project" value="UniProtKB-UniPathway"/>
</dbReference>
<feature type="binding site" evidence="14">
    <location>
        <position position="205"/>
    </location>
    <ligand>
        <name>substrate</name>
    </ligand>
</feature>
<keyword evidence="8 12" id="KW-0862">Zinc</keyword>
<evidence type="ECO:0000256" key="6">
    <source>
        <dbReference type="ARBA" id="ARBA00022619"/>
    </source>
</evidence>
<accession>A0A1S7DTQ1</accession>
<feature type="active site" description="Proton donor" evidence="13">
    <location>
        <position position="52"/>
    </location>
</feature>
<evidence type="ECO:0000256" key="4">
    <source>
        <dbReference type="ARBA" id="ARBA00005259"/>
    </source>
</evidence>
<evidence type="ECO:0000313" key="17">
    <source>
        <dbReference type="EMBL" id="AQY22512.1"/>
    </source>
</evidence>
<evidence type="ECO:0000259" key="16">
    <source>
        <dbReference type="PROSITE" id="PS51747"/>
    </source>
</evidence>
<comment type="cofactor">
    <cofactor evidence="12 15">
        <name>Zn(2+)</name>
        <dbReference type="ChEBI" id="CHEBI:29105"/>
    </cofactor>
    <text evidence="12 15">Binds 1 zinc ion.</text>
</comment>
<dbReference type="InterPro" id="IPR016192">
    <property type="entry name" value="APOBEC/CMP_deaminase_Zn-bd"/>
</dbReference>
<evidence type="ECO:0000256" key="2">
    <source>
        <dbReference type="ARBA" id="ARBA00004882"/>
    </source>
</evidence>
<feature type="binding site" evidence="15">
    <location>
        <position position="86"/>
    </location>
    <ligand>
        <name>Zn(2+)</name>
        <dbReference type="ChEBI" id="CHEBI:29105"/>
        <note>catalytic</note>
    </ligand>
</feature>
<sequence length="339" mass="38725">MSHEKYISRCIALAEKARGNTYPNPLVGAVIVHNGIIIGEGYHHKAGEPHAEINAINSVENKGLLKESTIYVSLEPCSHFGRTPPCAAKITEIGFKKVVIGSADSNEKVSGKGKKMIEEAGIEVVDKVLEEQCRWLNRRFFTFHEKKRPYIILKWAESNDGFIDRNFAPMPISNVLASQYVHKMRTEEHAILVGTQTALNDNPTLDVRHLDGRNPIRVLIDLELKVPQSFNIFNTNAPTIIFNLYKNCEQDHLKWIKIDRENFLEELMCHLYEQQIQSIIIEGGSKMLNTFIEAQLWDEVVVIKAPNLTLNNGTKAPIFNEKPYRQKQMRDNVLNFYKK</sequence>
<evidence type="ECO:0000256" key="11">
    <source>
        <dbReference type="ARBA" id="ARBA00023268"/>
    </source>
</evidence>
<evidence type="ECO:0000256" key="13">
    <source>
        <dbReference type="PIRSR" id="PIRSR006769-1"/>
    </source>
</evidence>
<keyword evidence="11" id="KW-0511">Multifunctional enzyme</keyword>
<dbReference type="InterPro" id="IPR050765">
    <property type="entry name" value="Riboflavin_Biosynth_HTPR"/>
</dbReference>
<keyword evidence="7 12" id="KW-0479">Metal-binding</keyword>
<protein>
    <recommendedName>
        <fullName evidence="12">Riboflavin biosynthesis protein RibD</fullName>
    </recommendedName>
    <domain>
        <recommendedName>
            <fullName evidence="12">Diaminohydroxyphosphoribosylaminopyrimidine deaminase</fullName>
            <shortName evidence="12">DRAP deaminase</shortName>
            <ecNumber evidence="12">3.5.4.26</ecNumber>
        </recommendedName>
        <alternativeName>
            <fullName evidence="12">Riboflavin-specific deaminase</fullName>
        </alternativeName>
    </domain>
    <domain>
        <recommendedName>
            <fullName evidence="12">5-amino-6-(5-phosphoribosylamino)uracil reductase</fullName>
            <ecNumber evidence="12">1.1.1.193</ecNumber>
        </recommendedName>
        <alternativeName>
            <fullName evidence="12">HTP reductase</fullName>
        </alternativeName>
    </domain>
</protein>
<keyword evidence="9 12" id="KW-0521">NADP</keyword>
<comment type="similarity">
    <text evidence="4 12">In the N-terminal section; belongs to the cytidine and deoxycytidylate deaminase family.</text>
</comment>
<keyword evidence="6 12" id="KW-0686">Riboflavin biosynthesis</keyword>
<gene>
    <name evidence="17" type="primary">ribD</name>
    <name evidence="17" type="ORF">AB406_1568</name>
</gene>
<dbReference type="Pfam" id="PF00383">
    <property type="entry name" value="dCMP_cyt_deam_1"/>
    <property type="match status" value="1"/>
</dbReference>
<dbReference type="InterPro" id="IPR002125">
    <property type="entry name" value="CMP_dCMP_dom"/>
</dbReference>
<comment type="pathway">
    <text evidence="2 12">Cofactor biosynthesis; riboflavin biosynthesis; 5-amino-6-(D-ribitylamino)uracil from GTP: step 2/4.</text>
</comment>
<evidence type="ECO:0000256" key="14">
    <source>
        <dbReference type="PIRSR" id="PIRSR006769-2"/>
    </source>
</evidence>
<dbReference type="PANTHER" id="PTHR38011">
    <property type="entry name" value="DIHYDROFOLATE REDUCTASE FAMILY PROTEIN (AFU_ORTHOLOGUE AFUA_8G06820)"/>
    <property type="match status" value="1"/>
</dbReference>
<comment type="catalytic activity">
    <reaction evidence="12">
        <text>2,5-diamino-6-hydroxy-4-(5-phosphoribosylamino)-pyrimidine + H2O + H(+) = 5-amino-6-(5-phospho-D-ribosylamino)uracil + NH4(+)</text>
        <dbReference type="Rhea" id="RHEA:21868"/>
        <dbReference type="ChEBI" id="CHEBI:15377"/>
        <dbReference type="ChEBI" id="CHEBI:15378"/>
        <dbReference type="ChEBI" id="CHEBI:28938"/>
        <dbReference type="ChEBI" id="CHEBI:58453"/>
        <dbReference type="ChEBI" id="CHEBI:58614"/>
        <dbReference type="EC" id="3.5.4.26"/>
    </reaction>
</comment>
<evidence type="ECO:0000256" key="5">
    <source>
        <dbReference type="ARBA" id="ARBA00007417"/>
    </source>
</evidence>
<keyword evidence="12" id="KW-0378">Hydrolase</keyword>
<evidence type="ECO:0000256" key="8">
    <source>
        <dbReference type="ARBA" id="ARBA00022833"/>
    </source>
</evidence>
<comment type="pathway">
    <text evidence="3 12">Cofactor biosynthesis; riboflavin biosynthesis; 5-amino-6-(D-ribitylamino)uracil from GTP: step 3/4.</text>
</comment>
<dbReference type="PANTHER" id="PTHR38011:SF7">
    <property type="entry name" value="2,5-DIAMINO-6-RIBOSYLAMINO-4(3H)-PYRIMIDINONE 5'-PHOSPHATE REDUCTASE"/>
    <property type="match status" value="1"/>
</dbReference>
<dbReference type="SUPFAM" id="SSF53597">
    <property type="entry name" value="Dihydrofolate reductase-like"/>
    <property type="match status" value="1"/>
</dbReference>
<dbReference type="PROSITE" id="PS51747">
    <property type="entry name" value="CYT_DCMP_DEAMINASES_2"/>
    <property type="match status" value="1"/>
</dbReference>
<feature type="binding site" evidence="14">
    <location>
        <position position="282"/>
    </location>
    <ligand>
        <name>substrate</name>
    </ligand>
</feature>
<comment type="catalytic activity">
    <reaction evidence="12">
        <text>5-amino-6-(5-phospho-D-ribitylamino)uracil + NADP(+) = 5-amino-6-(5-phospho-D-ribosylamino)uracil + NADPH + H(+)</text>
        <dbReference type="Rhea" id="RHEA:17845"/>
        <dbReference type="ChEBI" id="CHEBI:15378"/>
        <dbReference type="ChEBI" id="CHEBI:57783"/>
        <dbReference type="ChEBI" id="CHEBI:58349"/>
        <dbReference type="ChEBI" id="CHEBI:58421"/>
        <dbReference type="ChEBI" id="CHEBI:58453"/>
        <dbReference type="EC" id="1.1.1.193"/>
    </reaction>
</comment>
<evidence type="ECO:0000256" key="9">
    <source>
        <dbReference type="ARBA" id="ARBA00022857"/>
    </source>
</evidence>
<dbReference type="GO" id="GO:0008270">
    <property type="term" value="F:zinc ion binding"/>
    <property type="evidence" value="ECO:0007669"/>
    <property type="project" value="InterPro"/>
</dbReference>
<dbReference type="Proteomes" id="UP000189883">
    <property type="component" value="Chromosome"/>
</dbReference>
<feature type="binding site" evidence="15">
    <location>
        <position position="77"/>
    </location>
    <ligand>
        <name>Zn(2+)</name>
        <dbReference type="ChEBI" id="CHEBI:29105"/>
        <note>catalytic</note>
    </ligand>
</feature>
<comment type="function">
    <text evidence="1 12">Converts 2,5-diamino-6-(ribosylamino)-4(3h)-pyrimidinone 5'-phosphate into 5-amino-6-(ribosylamino)-2,4(1h,3h)-pyrimidinedione 5'-phosphate.</text>
</comment>
<comment type="similarity">
    <text evidence="5 12">In the C-terminal section; belongs to the HTP reductase family.</text>
</comment>
<dbReference type="InterPro" id="IPR016193">
    <property type="entry name" value="Cytidine_deaminase-like"/>
</dbReference>
<dbReference type="UniPathway" id="UPA00275">
    <property type="reaction ID" value="UER00401"/>
</dbReference>
<evidence type="ECO:0000256" key="3">
    <source>
        <dbReference type="ARBA" id="ARBA00004910"/>
    </source>
</evidence>
<proteinExistence type="inferred from homology"/>
<dbReference type="SUPFAM" id="SSF53927">
    <property type="entry name" value="Cytidine deaminase-like"/>
    <property type="match status" value="1"/>
</dbReference>
<dbReference type="NCBIfam" id="TIGR00326">
    <property type="entry name" value="eubact_ribD"/>
    <property type="match status" value="1"/>
</dbReference>
<evidence type="ECO:0000256" key="1">
    <source>
        <dbReference type="ARBA" id="ARBA00002151"/>
    </source>
</evidence>
<dbReference type="EC" id="3.5.4.26" evidence="12"/>
<evidence type="ECO:0000256" key="7">
    <source>
        <dbReference type="ARBA" id="ARBA00022723"/>
    </source>
</evidence>
<evidence type="ECO:0000256" key="12">
    <source>
        <dbReference type="PIRNR" id="PIRNR006769"/>
    </source>
</evidence>
<feature type="binding site" evidence="15">
    <location>
        <position position="50"/>
    </location>
    <ligand>
        <name>Zn(2+)</name>
        <dbReference type="ChEBI" id="CHEBI:29105"/>
        <note>catalytic</note>
    </ligand>
</feature>
<dbReference type="Gene3D" id="3.40.140.10">
    <property type="entry name" value="Cytidine Deaminase, domain 2"/>
    <property type="match status" value="1"/>
</dbReference>
<feature type="binding site" evidence="14">
    <location>
        <position position="201"/>
    </location>
    <ligand>
        <name>NADP(+)</name>
        <dbReference type="ChEBI" id="CHEBI:58349"/>
    </ligand>
</feature>
<dbReference type="InterPro" id="IPR024072">
    <property type="entry name" value="DHFR-like_dom_sf"/>
</dbReference>
<feature type="binding site" evidence="14">
    <location>
        <position position="156"/>
    </location>
    <ligand>
        <name>NADP(+)</name>
        <dbReference type="ChEBI" id="CHEBI:58349"/>
    </ligand>
</feature>
<organism evidence="17 18">
    <name type="scientific">Riemerella anatipestifer</name>
    <name type="common">Moraxella anatipestifer</name>
    <dbReference type="NCBI Taxonomy" id="34085"/>
    <lineage>
        <taxon>Bacteria</taxon>
        <taxon>Pseudomonadati</taxon>
        <taxon>Bacteroidota</taxon>
        <taxon>Flavobacteriia</taxon>
        <taxon>Flavobacteriales</taxon>
        <taxon>Weeksellaceae</taxon>
        <taxon>Riemerella</taxon>
    </lineage>
</organism>
<evidence type="ECO:0000256" key="15">
    <source>
        <dbReference type="PIRSR" id="PIRSR006769-3"/>
    </source>
</evidence>
<feature type="binding site" evidence="14">
    <location>
        <position position="208"/>
    </location>
    <ligand>
        <name>substrate</name>
    </ligand>
</feature>
<keyword evidence="10 12" id="KW-0560">Oxidoreductase</keyword>
<dbReference type="GO" id="GO:0008703">
    <property type="term" value="F:5-amino-6-(5-phosphoribosylamino)uracil reductase activity"/>
    <property type="evidence" value="ECO:0007669"/>
    <property type="project" value="UniProtKB-EC"/>
</dbReference>
<dbReference type="GO" id="GO:0008835">
    <property type="term" value="F:diaminohydroxyphosphoribosylaminopyrimidine deaminase activity"/>
    <property type="evidence" value="ECO:0007669"/>
    <property type="project" value="UniProtKB-EC"/>
</dbReference>
<dbReference type="EMBL" id="CP011859">
    <property type="protein sequence ID" value="AQY22512.1"/>
    <property type="molecule type" value="Genomic_DNA"/>
</dbReference>
<dbReference type="AlphaFoldDB" id="A0A1S7DTQ1"/>
<dbReference type="CDD" id="cd01284">
    <property type="entry name" value="Riboflavin_deaminase-reductase"/>
    <property type="match status" value="1"/>
</dbReference>
<feature type="binding site" evidence="14">
    <location>
        <position position="197"/>
    </location>
    <ligand>
        <name>NADP(+)</name>
        <dbReference type="ChEBI" id="CHEBI:58349"/>
    </ligand>
</feature>
<dbReference type="InterPro" id="IPR004794">
    <property type="entry name" value="Eubact_RibD"/>
</dbReference>
<evidence type="ECO:0000256" key="10">
    <source>
        <dbReference type="ARBA" id="ARBA00023002"/>
    </source>
</evidence>
<feature type="binding site" evidence="14">
    <location>
        <position position="185"/>
    </location>
    <ligand>
        <name>substrate</name>
    </ligand>
</feature>
<dbReference type="Gene3D" id="3.40.430.10">
    <property type="entry name" value="Dihydrofolate Reductase, subunit A"/>
    <property type="match status" value="1"/>
</dbReference>
<name>A0A1S7DTQ1_RIEAN</name>
<reference evidence="17 18" key="1">
    <citation type="submission" date="2015-06" db="EMBL/GenBank/DDBJ databases">
        <title>R. anatipestifer strain HXb2 is the most virulent strain so far, and the genome sequence would help us uncover the pathogenesis.</title>
        <authorList>
            <person name="Hu Q."/>
            <person name="Qi J."/>
            <person name="Bo H."/>
            <person name="Liu G."/>
            <person name="Tao M."/>
            <person name="Ding Y."/>
            <person name="Xue Y."/>
        </authorList>
    </citation>
    <scope>NUCLEOTIDE SEQUENCE [LARGE SCALE GENOMIC DNA]</scope>
    <source>
        <strain evidence="17 18">HXb2</strain>
    </source>
</reference>
<dbReference type="PROSITE" id="PS00903">
    <property type="entry name" value="CYT_DCMP_DEAMINASES_1"/>
    <property type="match status" value="1"/>
</dbReference>
<evidence type="ECO:0000313" key="18">
    <source>
        <dbReference type="Proteomes" id="UP000189883"/>
    </source>
</evidence>
<dbReference type="Pfam" id="PF01872">
    <property type="entry name" value="RibD_C"/>
    <property type="match status" value="1"/>
</dbReference>
<dbReference type="InterPro" id="IPR002734">
    <property type="entry name" value="RibDG_C"/>
</dbReference>
<dbReference type="PIRSF" id="PIRSF006769">
    <property type="entry name" value="RibD"/>
    <property type="match status" value="1"/>
</dbReference>